<dbReference type="AlphaFoldDB" id="A0A974SQX8"/>
<evidence type="ECO:0000256" key="12">
    <source>
        <dbReference type="RuleBase" id="RU363101"/>
    </source>
</evidence>
<dbReference type="GO" id="GO:0005886">
    <property type="term" value="C:plasma membrane"/>
    <property type="evidence" value="ECO:0007669"/>
    <property type="project" value="UniProtKB-SubCell"/>
</dbReference>
<comment type="similarity">
    <text evidence="3 12">Belongs to the CcmD/CycX/HelD family.</text>
</comment>
<dbReference type="InterPro" id="IPR052075">
    <property type="entry name" value="Heme_exporter_D"/>
</dbReference>
<evidence type="ECO:0000256" key="6">
    <source>
        <dbReference type="ARBA" id="ARBA00022475"/>
    </source>
</evidence>
<keyword evidence="11 12" id="KW-0472">Membrane</keyword>
<dbReference type="Pfam" id="PF04995">
    <property type="entry name" value="CcmD"/>
    <property type="match status" value="1"/>
</dbReference>
<comment type="function">
    <text evidence="1 12">Required for the export of heme to the periplasm for the biogenesis of c-type cytochromes.</text>
</comment>
<reference evidence="13" key="1">
    <citation type="submission" date="2020-11" db="EMBL/GenBank/DDBJ databases">
        <title>Azospira restricta DSM 18626 genome sequence.</title>
        <authorList>
            <person name="Moe W.M."/>
        </authorList>
    </citation>
    <scope>NUCLEOTIDE SEQUENCE</scope>
    <source>
        <strain evidence="13">DSM 18626</strain>
    </source>
</reference>
<evidence type="ECO:0000256" key="7">
    <source>
        <dbReference type="ARBA" id="ARBA00022519"/>
    </source>
</evidence>
<keyword evidence="9 12" id="KW-0201">Cytochrome c-type biogenesis</keyword>
<organism evidence="13 14">
    <name type="scientific">Azospira restricta</name>
    <dbReference type="NCBI Taxonomy" id="404405"/>
    <lineage>
        <taxon>Bacteria</taxon>
        <taxon>Pseudomonadati</taxon>
        <taxon>Pseudomonadota</taxon>
        <taxon>Betaproteobacteria</taxon>
        <taxon>Rhodocyclales</taxon>
        <taxon>Rhodocyclaceae</taxon>
        <taxon>Azospira</taxon>
    </lineage>
</organism>
<evidence type="ECO:0000256" key="11">
    <source>
        <dbReference type="ARBA" id="ARBA00023136"/>
    </source>
</evidence>
<dbReference type="InterPro" id="IPR007078">
    <property type="entry name" value="Haem_export_protD_CcmD"/>
</dbReference>
<dbReference type="GO" id="GO:1903607">
    <property type="term" value="P:cytochrome c biosynthetic process"/>
    <property type="evidence" value="ECO:0007669"/>
    <property type="project" value="TreeGrafter"/>
</dbReference>
<feature type="transmembrane region" description="Helical" evidence="12">
    <location>
        <begin position="20"/>
        <end position="40"/>
    </location>
</feature>
<evidence type="ECO:0000256" key="9">
    <source>
        <dbReference type="ARBA" id="ARBA00022748"/>
    </source>
</evidence>
<dbReference type="GO" id="GO:0017004">
    <property type="term" value="P:cytochrome complex assembly"/>
    <property type="evidence" value="ECO:0007669"/>
    <property type="project" value="UniProtKB-KW"/>
</dbReference>
<keyword evidence="7 12" id="KW-0997">Cell inner membrane</keyword>
<gene>
    <name evidence="13" type="primary">ccmD</name>
    <name evidence="13" type="ORF">IWH25_04990</name>
</gene>
<protein>
    <recommendedName>
        <fullName evidence="4 12">Heme exporter protein D</fullName>
    </recommendedName>
</protein>
<dbReference type="KEGG" id="ares:IWH25_04990"/>
<dbReference type="GO" id="GO:0015886">
    <property type="term" value="P:heme transport"/>
    <property type="evidence" value="ECO:0007669"/>
    <property type="project" value="InterPro"/>
</dbReference>
<keyword evidence="6 12" id="KW-1003">Cell membrane</keyword>
<dbReference type="PANTHER" id="PTHR37531">
    <property type="entry name" value="HEME EXPORTER PROTEIN D"/>
    <property type="match status" value="1"/>
</dbReference>
<sequence length="74" mass="8423">MNIHWQSFSDFLAMGGYGLYVWGSFGVTALILALEPMLAVRRRNQLIARLKRQLRAETKSAGERRTPPTPNHPQ</sequence>
<keyword evidence="5 12" id="KW-0813">Transport</keyword>
<evidence type="ECO:0000256" key="1">
    <source>
        <dbReference type="ARBA" id="ARBA00002442"/>
    </source>
</evidence>
<evidence type="ECO:0000256" key="5">
    <source>
        <dbReference type="ARBA" id="ARBA00022448"/>
    </source>
</evidence>
<dbReference type="Proteomes" id="UP000663444">
    <property type="component" value="Chromosome"/>
</dbReference>
<evidence type="ECO:0000256" key="3">
    <source>
        <dbReference type="ARBA" id="ARBA00008741"/>
    </source>
</evidence>
<keyword evidence="14" id="KW-1185">Reference proteome</keyword>
<evidence type="ECO:0000313" key="13">
    <source>
        <dbReference type="EMBL" id="QRJ64708.1"/>
    </source>
</evidence>
<dbReference type="EMBL" id="CP064781">
    <property type="protein sequence ID" value="QRJ64708.1"/>
    <property type="molecule type" value="Genomic_DNA"/>
</dbReference>
<name>A0A974SQX8_9RHOO</name>
<evidence type="ECO:0000256" key="8">
    <source>
        <dbReference type="ARBA" id="ARBA00022692"/>
    </source>
</evidence>
<evidence type="ECO:0000256" key="2">
    <source>
        <dbReference type="ARBA" id="ARBA00004377"/>
    </source>
</evidence>
<proteinExistence type="inferred from homology"/>
<dbReference type="PANTHER" id="PTHR37531:SF1">
    <property type="entry name" value="HEME EXPORTER PROTEIN D"/>
    <property type="match status" value="1"/>
</dbReference>
<keyword evidence="8 12" id="KW-0812">Transmembrane</keyword>
<keyword evidence="10 12" id="KW-1133">Transmembrane helix</keyword>
<evidence type="ECO:0000256" key="4">
    <source>
        <dbReference type="ARBA" id="ARBA00016461"/>
    </source>
</evidence>
<comment type="subcellular location">
    <subcellularLocation>
        <location evidence="2 12">Cell inner membrane</location>
        <topology evidence="2 12">Single-pass membrane protein</topology>
    </subcellularLocation>
</comment>
<evidence type="ECO:0000256" key="10">
    <source>
        <dbReference type="ARBA" id="ARBA00022989"/>
    </source>
</evidence>
<accession>A0A974SQX8</accession>
<dbReference type="NCBIfam" id="TIGR03141">
    <property type="entry name" value="cytochro_ccmD"/>
    <property type="match status" value="1"/>
</dbReference>
<dbReference type="RefSeq" id="WP_203388235.1">
    <property type="nucleotide sequence ID" value="NZ_CP064781.1"/>
</dbReference>
<evidence type="ECO:0000313" key="14">
    <source>
        <dbReference type="Proteomes" id="UP000663444"/>
    </source>
</evidence>